<protein>
    <submittedName>
        <fullName evidence="5">Vacuolar protein sorting-associated protein 13</fullName>
    </submittedName>
</protein>
<organism evidence="4 5">
    <name type="scientific">Hyalella azteca</name>
    <name type="common">Amphipod</name>
    <dbReference type="NCBI Taxonomy" id="294128"/>
    <lineage>
        <taxon>Eukaryota</taxon>
        <taxon>Metazoa</taxon>
        <taxon>Ecdysozoa</taxon>
        <taxon>Arthropoda</taxon>
        <taxon>Crustacea</taxon>
        <taxon>Multicrustacea</taxon>
        <taxon>Malacostraca</taxon>
        <taxon>Eumalacostraca</taxon>
        <taxon>Peracarida</taxon>
        <taxon>Amphipoda</taxon>
        <taxon>Senticaudata</taxon>
        <taxon>Talitrida</taxon>
        <taxon>Talitroidea</taxon>
        <taxon>Hyalellidae</taxon>
        <taxon>Hyalella</taxon>
    </lineage>
</organism>
<evidence type="ECO:0000313" key="5">
    <source>
        <dbReference type="RefSeq" id="XP_047736715.1"/>
    </source>
</evidence>
<evidence type="ECO:0000313" key="4">
    <source>
        <dbReference type="Proteomes" id="UP000694843"/>
    </source>
</evidence>
<accession>A0A979FKF6</accession>
<dbReference type="Pfam" id="PF25036">
    <property type="entry name" value="VPS13_VAB"/>
    <property type="match status" value="1"/>
</dbReference>
<dbReference type="PANTHER" id="PTHR16166:SF93">
    <property type="entry name" value="INTERMEMBRANE LIPID TRANSFER PROTEIN VPS13"/>
    <property type="match status" value="1"/>
</dbReference>
<dbReference type="GeneID" id="108673186"/>
<dbReference type="RefSeq" id="XP_047736715.1">
    <property type="nucleotide sequence ID" value="XM_047880759.1"/>
</dbReference>
<reference evidence="5" key="1">
    <citation type="submission" date="2025-08" db="UniProtKB">
        <authorList>
            <consortium name="RefSeq"/>
        </authorList>
    </citation>
    <scope>IDENTIFICATION</scope>
</reference>
<evidence type="ECO:0000256" key="2">
    <source>
        <dbReference type="SAM" id="MobiDB-lite"/>
    </source>
</evidence>
<dbReference type="PANTHER" id="PTHR16166">
    <property type="entry name" value="VACUOLAR PROTEIN SORTING-ASSOCIATED PROTEIN VPS13"/>
    <property type="match status" value="1"/>
</dbReference>
<dbReference type="InterPro" id="IPR009543">
    <property type="entry name" value="VPS13_VAB"/>
</dbReference>
<sequence length="874" mass="97124">MAVVFSAEIVANCLTQKLEVYFMTERGNEVERVKILAPGEVAYLPLRAVHTPTAELFFCVSGYSVSRLPLVWRGLQNDPQKLHPLTCVAKTDPHNPSNPKRHDYNFVASCQVEQILWESTTRRTLDAVLTMVEVRPCVQLQNLLPFPLVVTPPNCSDNLVVAPGVVLELPYAQPGAMYLELQLLSYYGRNWKCGRSIESVPAVLDVWTFEGCPEGGTLTYTGGATSTLELGVHTSTHRGTITMALYCPFWMLNKTGLDLTYRKSNKPDRSLSVSSVSSIDSRQEGSVDSTVSSPVSPVKGDVPNNYINHSRSNNDPVLFSFKSKAFFGKKKASVRAEDSDWSDKFALDAVGSNGIVTCRSRDQRTGSERVYQLNVNISLSANSLTKIVVFTPFYKVVNRAPHRLQLQHYGHQTWKDLEPGVCEGLWADCTTCSVRVRVRGTMETTSPIAYNFLHATLFRLDNAYGGVYAETVEAEGGAGVVLALNGYQEHSAAAVLINRLPVAVSVWQQHHPQHRSTALPHQMLQFAWAEASPAPKLCVQCGDFEPIVKEMHVGLTLLAGGNSGGFADLFSGGQRWLVFSEDLDLLDSLLRDDLKERVTSHVSVALSRLGLSLVDDVLAREVMYSAVTSSGVVWENRKYGGRKRRPFSASHTELLEAAYQRYCHAHLVPDHAGPRASTVVIVAPNLEVDFAAMVVRKPFNRHLIRTYEPGLWMQVEQYQQRRHLHLKVNQLQVDNQLTDVLFPTVFYRVKPAKSVMDETVPKPLFEASMVQVEQRIGLLEYKYVSALLQEFHVMVEMPFVSALLALLVPQTDVQQLLYTPEKVAQDTALVQGSLSQAVVTQQAARPVFFHYLHLSPIKMHLSFSLVGLDAGEGG</sequence>
<keyword evidence="4" id="KW-1185">Reference proteome</keyword>
<feature type="compositionally biased region" description="Low complexity" evidence="2">
    <location>
        <begin position="282"/>
        <end position="298"/>
    </location>
</feature>
<feature type="non-terminal residue" evidence="5">
    <location>
        <position position="874"/>
    </location>
</feature>
<evidence type="ECO:0000256" key="1">
    <source>
        <dbReference type="ARBA" id="ARBA00006545"/>
    </source>
</evidence>
<proteinExistence type="inferred from homology"/>
<dbReference type="AlphaFoldDB" id="A0A979FKF6"/>
<feature type="region of interest" description="Disordered" evidence="2">
    <location>
        <begin position="282"/>
        <end position="304"/>
    </location>
</feature>
<comment type="similarity">
    <text evidence="1">Belongs to the VPS13 family.</text>
</comment>
<dbReference type="Proteomes" id="UP000694843">
    <property type="component" value="Unplaced"/>
</dbReference>
<evidence type="ECO:0000259" key="3">
    <source>
        <dbReference type="Pfam" id="PF25036"/>
    </source>
</evidence>
<dbReference type="GO" id="GO:0006623">
    <property type="term" value="P:protein targeting to vacuole"/>
    <property type="evidence" value="ECO:0007669"/>
    <property type="project" value="TreeGrafter"/>
</dbReference>
<dbReference type="KEGG" id="hazt:108673186"/>
<dbReference type="InterPro" id="IPR026847">
    <property type="entry name" value="VPS13"/>
</dbReference>
<feature type="domain" description="Vacuolar protein sorting-associated protein 13 VPS13 adaptor binding" evidence="3">
    <location>
        <begin position="9"/>
        <end position="419"/>
    </location>
</feature>
<gene>
    <name evidence="5" type="primary">LOC108673186</name>
</gene>
<dbReference type="OrthoDB" id="6366568at2759"/>
<dbReference type="GO" id="GO:0045053">
    <property type="term" value="P:protein retention in Golgi apparatus"/>
    <property type="evidence" value="ECO:0007669"/>
    <property type="project" value="TreeGrafter"/>
</dbReference>
<dbReference type="OMA" id="WLEDKWR"/>
<name>A0A979FKF6_HYAAZ</name>